<evidence type="ECO:0000256" key="3">
    <source>
        <dbReference type="ARBA" id="ARBA00023157"/>
    </source>
</evidence>
<keyword evidence="2" id="KW-0865">Zymogen</keyword>
<keyword evidence="3" id="KW-1015">Disulfide bond</keyword>
<dbReference type="InterPro" id="IPR013201">
    <property type="entry name" value="Prot_inhib_I29"/>
</dbReference>
<sequence>MKLSLSGLAFVGVALGSVNGAVGALFGEEGAGVQASFTFPPKAGSVAEVLDFGEWKRAFGKVYEPQEEERREAIFLENLMFIESQNAKNDAGLSGWRAGVNNFSDLTSKEYAEHNNLLKIKKKAESEKNVVWLEPSGVADDTVDWRTKNAVTPVKDQSSCGSCWAFSTTGSVEGAYAIATGELRSLSEQQLVDCSGDYGNNGCSGGLMDYAFQYIIDNGGIDGDDDYAYQGVDAECWSNATSRVVATIDSFADVASGDEEQLSIAILQQPVSVAIEALDASFQSYSSGVYDDASCGDNLDHGVLVVGLTDDAYIVKNSWGETWGDAGYIQMKRGMNICGIGIQPSYPVSKKGDPVPVPDPTPGPQPGPQPNECGCSADSVQMCGAFGMMCCCGANGDTTCMATDTCCCR</sequence>
<feature type="domain" description="Cathepsin propeptide inhibitor" evidence="7">
    <location>
        <begin position="52"/>
        <end position="111"/>
    </location>
</feature>
<dbReference type="GO" id="GO:0008234">
    <property type="term" value="F:cysteine-type peptidase activity"/>
    <property type="evidence" value="ECO:0007669"/>
    <property type="project" value="InterPro"/>
</dbReference>
<keyword evidence="5" id="KW-0732">Signal</keyword>
<dbReference type="CDD" id="cd02248">
    <property type="entry name" value="Peptidase_C1A"/>
    <property type="match status" value="1"/>
</dbReference>
<dbReference type="EMBL" id="BRXW01000240">
    <property type="protein sequence ID" value="GMI15943.1"/>
    <property type="molecule type" value="Genomic_DNA"/>
</dbReference>
<comment type="caution">
    <text evidence="8">The sequence shown here is derived from an EMBL/GenBank/DDBJ whole genome shotgun (WGS) entry which is preliminary data.</text>
</comment>
<evidence type="ECO:0000256" key="1">
    <source>
        <dbReference type="ARBA" id="ARBA00008455"/>
    </source>
</evidence>
<evidence type="ECO:0008006" key="10">
    <source>
        <dbReference type="Google" id="ProtNLM"/>
    </source>
</evidence>
<dbReference type="SUPFAM" id="SSF54001">
    <property type="entry name" value="Cysteine proteinases"/>
    <property type="match status" value="1"/>
</dbReference>
<dbReference type="SMART" id="SM00645">
    <property type="entry name" value="Pept_C1"/>
    <property type="match status" value="1"/>
</dbReference>
<dbReference type="InterPro" id="IPR000668">
    <property type="entry name" value="Peptidase_C1A_C"/>
</dbReference>
<dbReference type="AlphaFoldDB" id="A0A9W7FPK4"/>
<dbReference type="PANTHER" id="PTHR12411">
    <property type="entry name" value="CYSTEINE PROTEASE FAMILY C1-RELATED"/>
    <property type="match status" value="1"/>
</dbReference>
<feature type="compositionally biased region" description="Pro residues" evidence="4">
    <location>
        <begin position="355"/>
        <end position="369"/>
    </location>
</feature>
<dbReference type="InterPro" id="IPR013128">
    <property type="entry name" value="Peptidase_C1A"/>
</dbReference>
<dbReference type="Gene3D" id="3.90.70.10">
    <property type="entry name" value="Cysteine proteinases"/>
    <property type="match status" value="1"/>
</dbReference>
<accession>A0A9W7FPK4</accession>
<evidence type="ECO:0000313" key="8">
    <source>
        <dbReference type="EMBL" id="GMI15943.1"/>
    </source>
</evidence>
<dbReference type="SMART" id="SM00848">
    <property type="entry name" value="Inhibitor_I29"/>
    <property type="match status" value="1"/>
</dbReference>
<dbReference type="PROSITE" id="PS00139">
    <property type="entry name" value="THIOL_PROTEASE_CYS"/>
    <property type="match status" value="1"/>
</dbReference>
<name>A0A9W7FPK4_9STRA</name>
<dbReference type="InterPro" id="IPR039417">
    <property type="entry name" value="Peptidase_C1A_papain-like"/>
</dbReference>
<evidence type="ECO:0000256" key="5">
    <source>
        <dbReference type="SAM" id="SignalP"/>
    </source>
</evidence>
<dbReference type="InterPro" id="IPR000169">
    <property type="entry name" value="Pept_cys_AS"/>
</dbReference>
<gene>
    <name evidence="8" type="ORF">TrLO_g3332</name>
</gene>
<protein>
    <recommendedName>
        <fullName evidence="10">Cysteine protease</fullName>
    </recommendedName>
</protein>
<evidence type="ECO:0000259" key="7">
    <source>
        <dbReference type="SMART" id="SM00848"/>
    </source>
</evidence>
<dbReference type="Pfam" id="PF08246">
    <property type="entry name" value="Inhibitor_I29"/>
    <property type="match status" value="1"/>
</dbReference>
<dbReference type="Proteomes" id="UP001165122">
    <property type="component" value="Unassembled WGS sequence"/>
</dbReference>
<evidence type="ECO:0000256" key="4">
    <source>
        <dbReference type="SAM" id="MobiDB-lite"/>
    </source>
</evidence>
<dbReference type="InterPro" id="IPR038765">
    <property type="entry name" value="Papain-like_cys_pep_sf"/>
</dbReference>
<proteinExistence type="inferred from homology"/>
<comment type="similarity">
    <text evidence="1">Belongs to the peptidase C1 family.</text>
</comment>
<reference evidence="9" key="1">
    <citation type="journal article" date="2023" name="Commun. Biol.">
        <title>Genome analysis of Parmales, the sister group of diatoms, reveals the evolutionary specialization of diatoms from phago-mixotrophs to photoautotrophs.</title>
        <authorList>
            <person name="Ban H."/>
            <person name="Sato S."/>
            <person name="Yoshikawa S."/>
            <person name="Yamada K."/>
            <person name="Nakamura Y."/>
            <person name="Ichinomiya M."/>
            <person name="Sato N."/>
            <person name="Blanc-Mathieu R."/>
            <person name="Endo H."/>
            <person name="Kuwata A."/>
            <person name="Ogata H."/>
        </authorList>
    </citation>
    <scope>NUCLEOTIDE SEQUENCE [LARGE SCALE GENOMIC DNA]</scope>
    <source>
        <strain evidence="9">NIES 3700</strain>
    </source>
</reference>
<dbReference type="GO" id="GO:0006508">
    <property type="term" value="P:proteolysis"/>
    <property type="evidence" value="ECO:0007669"/>
    <property type="project" value="InterPro"/>
</dbReference>
<feature type="signal peptide" evidence="5">
    <location>
        <begin position="1"/>
        <end position="20"/>
    </location>
</feature>
<evidence type="ECO:0000313" key="9">
    <source>
        <dbReference type="Proteomes" id="UP001165122"/>
    </source>
</evidence>
<dbReference type="Pfam" id="PF00112">
    <property type="entry name" value="Peptidase_C1"/>
    <property type="match status" value="1"/>
</dbReference>
<keyword evidence="9" id="KW-1185">Reference proteome</keyword>
<feature type="domain" description="Peptidase C1A papain C-terminal" evidence="6">
    <location>
        <begin position="139"/>
        <end position="348"/>
    </location>
</feature>
<organism evidence="8 9">
    <name type="scientific">Triparma laevis f. longispina</name>
    <dbReference type="NCBI Taxonomy" id="1714387"/>
    <lineage>
        <taxon>Eukaryota</taxon>
        <taxon>Sar</taxon>
        <taxon>Stramenopiles</taxon>
        <taxon>Ochrophyta</taxon>
        <taxon>Bolidophyceae</taxon>
        <taxon>Parmales</taxon>
        <taxon>Triparmaceae</taxon>
        <taxon>Triparma</taxon>
    </lineage>
</organism>
<evidence type="ECO:0000256" key="2">
    <source>
        <dbReference type="ARBA" id="ARBA00023145"/>
    </source>
</evidence>
<feature type="chain" id="PRO_5040879548" description="Cysteine protease" evidence="5">
    <location>
        <begin position="21"/>
        <end position="409"/>
    </location>
</feature>
<dbReference type="OrthoDB" id="10253408at2759"/>
<dbReference type="FunFam" id="3.90.70.10:FF:000109">
    <property type="entry name" value="Cysteine protease"/>
    <property type="match status" value="1"/>
</dbReference>
<evidence type="ECO:0000259" key="6">
    <source>
        <dbReference type="SMART" id="SM00645"/>
    </source>
</evidence>
<feature type="region of interest" description="Disordered" evidence="4">
    <location>
        <begin position="349"/>
        <end position="370"/>
    </location>
</feature>